<dbReference type="PROSITE" id="PS50090">
    <property type="entry name" value="MYB_LIKE"/>
    <property type="match status" value="1"/>
</dbReference>
<sequence length="384" mass="44252">MPIETILRSADQAAKVALDIVLFDNGNVANPELQKVLVLCKDLRQRSYYLDYFRLRRKLEGVDALWLQRAIQRINLAIFTAAVWNGDEVDDLEMATKDYFTKVIPRSIECTDKIVDAYLEVRMQLAYREIVARMATSEEVDAMEVINVYCPKQLIDYNLPANKSGRERVLIRAAKIIDEFCENINDINEDMNRRFPKIRMQEAWQTALIMDIEENLHLIYSPEDEPTPLASVAPPPEPMDIPMNTTSTSKPTDSVSQSSPKEDAHDDSDYQPKDDDDEDDDDPSTASDSDYNDNNKRKRNTAQPQRQGKEKLRKLTERWTSEETEALKKGYQECGFGQWGMIKMKYSQQLQNRTIQQLKDKARNIAKAFERSGQPLGKWEAALR</sequence>
<dbReference type="PROSITE" id="PS51294">
    <property type="entry name" value="HTH_MYB"/>
    <property type="match status" value="1"/>
</dbReference>
<dbReference type="CDD" id="cd11660">
    <property type="entry name" value="SANT_TRF"/>
    <property type="match status" value="1"/>
</dbReference>
<dbReference type="Proteomes" id="UP001234581">
    <property type="component" value="Unassembled WGS sequence"/>
</dbReference>
<dbReference type="PANTHER" id="PTHR46734:SF1">
    <property type="entry name" value="TELOMERIC REPEAT-BINDING FACTOR 1"/>
    <property type="match status" value="1"/>
</dbReference>
<dbReference type="GeneID" id="83212526"/>
<dbReference type="EMBL" id="JARTCD010000020">
    <property type="protein sequence ID" value="KAJ8659075.1"/>
    <property type="molecule type" value="Genomic_DNA"/>
</dbReference>
<feature type="domain" description="Myb-like" evidence="3">
    <location>
        <begin position="318"/>
        <end position="366"/>
    </location>
</feature>
<feature type="domain" description="HTH myb-type" evidence="4">
    <location>
        <begin position="311"/>
        <end position="370"/>
    </location>
</feature>
<evidence type="ECO:0008006" key="7">
    <source>
        <dbReference type="Google" id="ProtNLM"/>
    </source>
</evidence>
<organism evidence="5 6">
    <name type="scientific">Lichtheimia ornata</name>
    <dbReference type="NCBI Taxonomy" id="688661"/>
    <lineage>
        <taxon>Eukaryota</taxon>
        <taxon>Fungi</taxon>
        <taxon>Fungi incertae sedis</taxon>
        <taxon>Mucoromycota</taxon>
        <taxon>Mucoromycotina</taxon>
        <taxon>Mucoromycetes</taxon>
        <taxon>Mucorales</taxon>
        <taxon>Lichtheimiaceae</taxon>
        <taxon>Lichtheimia</taxon>
    </lineage>
</organism>
<dbReference type="AlphaFoldDB" id="A0AAD7XYF2"/>
<reference evidence="5 6" key="1">
    <citation type="submission" date="2023-03" db="EMBL/GenBank/DDBJ databases">
        <title>Genome sequence of Lichtheimia ornata CBS 291.66.</title>
        <authorList>
            <person name="Mohabir J.T."/>
            <person name="Shea T.P."/>
            <person name="Kurbessoian T."/>
            <person name="Berby B."/>
            <person name="Fontaine J."/>
            <person name="Livny J."/>
            <person name="Gnirke A."/>
            <person name="Stajich J.E."/>
            <person name="Cuomo C.A."/>
        </authorList>
    </citation>
    <scope>NUCLEOTIDE SEQUENCE [LARGE SCALE GENOMIC DNA]</scope>
    <source>
        <strain evidence="5">CBS 291.66</strain>
    </source>
</reference>
<keyword evidence="1" id="KW-0539">Nucleus</keyword>
<dbReference type="InterPro" id="IPR001005">
    <property type="entry name" value="SANT/Myb"/>
</dbReference>
<dbReference type="PANTHER" id="PTHR46734">
    <property type="entry name" value="TELOMERIC REPEAT-BINDING FACTOR 1 TERF1"/>
    <property type="match status" value="1"/>
</dbReference>
<feature type="compositionally biased region" description="Polar residues" evidence="2">
    <location>
        <begin position="243"/>
        <end position="259"/>
    </location>
</feature>
<proteinExistence type="predicted"/>
<evidence type="ECO:0000259" key="3">
    <source>
        <dbReference type="PROSITE" id="PS50090"/>
    </source>
</evidence>
<dbReference type="Gene3D" id="1.10.246.220">
    <property type="match status" value="1"/>
</dbReference>
<dbReference type="Pfam" id="PF00249">
    <property type="entry name" value="Myb_DNA-binding"/>
    <property type="match status" value="1"/>
</dbReference>
<dbReference type="SMART" id="SM00717">
    <property type="entry name" value="SANT"/>
    <property type="match status" value="1"/>
</dbReference>
<comment type="caution">
    <text evidence="5">The sequence shown here is derived from an EMBL/GenBank/DDBJ whole genome shotgun (WGS) entry which is preliminary data.</text>
</comment>
<feature type="compositionally biased region" description="Acidic residues" evidence="2">
    <location>
        <begin position="274"/>
        <end position="283"/>
    </location>
</feature>
<evidence type="ECO:0000259" key="4">
    <source>
        <dbReference type="PROSITE" id="PS51294"/>
    </source>
</evidence>
<name>A0AAD7XYF2_9FUNG</name>
<evidence type="ECO:0000313" key="6">
    <source>
        <dbReference type="Proteomes" id="UP001234581"/>
    </source>
</evidence>
<keyword evidence="6" id="KW-1185">Reference proteome</keyword>
<dbReference type="SUPFAM" id="SSF46689">
    <property type="entry name" value="Homeodomain-like"/>
    <property type="match status" value="1"/>
</dbReference>
<evidence type="ECO:0000313" key="5">
    <source>
        <dbReference type="EMBL" id="KAJ8659075.1"/>
    </source>
</evidence>
<evidence type="ECO:0000256" key="2">
    <source>
        <dbReference type="SAM" id="MobiDB-lite"/>
    </source>
</evidence>
<feature type="compositionally biased region" description="Basic and acidic residues" evidence="2">
    <location>
        <begin position="307"/>
        <end position="317"/>
    </location>
</feature>
<feature type="compositionally biased region" description="Basic and acidic residues" evidence="2">
    <location>
        <begin position="260"/>
        <end position="273"/>
    </location>
</feature>
<dbReference type="InterPro" id="IPR017930">
    <property type="entry name" value="Myb_dom"/>
</dbReference>
<dbReference type="RefSeq" id="XP_058343988.1">
    <property type="nucleotide sequence ID" value="XM_058485161.1"/>
</dbReference>
<evidence type="ECO:0000256" key="1">
    <source>
        <dbReference type="ARBA" id="ARBA00023242"/>
    </source>
</evidence>
<dbReference type="InterPro" id="IPR009057">
    <property type="entry name" value="Homeodomain-like_sf"/>
</dbReference>
<accession>A0AAD7XYF2</accession>
<gene>
    <name evidence="5" type="ORF">O0I10_005113</name>
</gene>
<protein>
    <recommendedName>
        <fullName evidence="7">Myb-like domain-containing protein</fullName>
    </recommendedName>
</protein>
<feature type="region of interest" description="Disordered" evidence="2">
    <location>
        <begin position="222"/>
        <end position="317"/>
    </location>
</feature>
<dbReference type="InterPro" id="IPR052450">
    <property type="entry name" value="TRBD-Containing_Protein"/>
</dbReference>